<reference evidence="2 3" key="1">
    <citation type="submission" date="2024-01" db="EMBL/GenBank/DDBJ databases">
        <title>The complete chloroplast genome sequence of Lithospermum erythrorhizon: insights into the phylogenetic relationship among Boraginaceae species and the maternal lineages of purple gromwells.</title>
        <authorList>
            <person name="Okada T."/>
            <person name="Watanabe K."/>
        </authorList>
    </citation>
    <scope>NUCLEOTIDE SEQUENCE [LARGE SCALE GENOMIC DNA]</scope>
</reference>
<dbReference type="EMBL" id="BAABME010002156">
    <property type="protein sequence ID" value="GAA0153327.1"/>
    <property type="molecule type" value="Genomic_DNA"/>
</dbReference>
<evidence type="ECO:0000313" key="2">
    <source>
        <dbReference type="EMBL" id="GAA0153327.1"/>
    </source>
</evidence>
<protein>
    <submittedName>
        <fullName evidence="2">Uncharacterized protein</fullName>
    </submittedName>
</protein>
<organism evidence="2 3">
    <name type="scientific">Lithospermum erythrorhizon</name>
    <name type="common">Purple gromwell</name>
    <name type="synonym">Lithospermum officinale var. erythrorhizon</name>
    <dbReference type="NCBI Taxonomy" id="34254"/>
    <lineage>
        <taxon>Eukaryota</taxon>
        <taxon>Viridiplantae</taxon>
        <taxon>Streptophyta</taxon>
        <taxon>Embryophyta</taxon>
        <taxon>Tracheophyta</taxon>
        <taxon>Spermatophyta</taxon>
        <taxon>Magnoliopsida</taxon>
        <taxon>eudicotyledons</taxon>
        <taxon>Gunneridae</taxon>
        <taxon>Pentapetalae</taxon>
        <taxon>asterids</taxon>
        <taxon>lamiids</taxon>
        <taxon>Boraginales</taxon>
        <taxon>Boraginaceae</taxon>
        <taxon>Boraginoideae</taxon>
        <taxon>Lithospermeae</taxon>
        <taxon>Lithospermum</taxon>
    </lineage>
</organism>
<dbReference type="Proteomes" id="UP001454036">
    <property type="component" value="Unassembled WGS sequence"/>
</dbReference>
<proteinExistence type="predicted"/>
<evidence type="ECO:0000256" key="1">
    <source>
        <dbReference type="SAM" id="MobiDB-lite"/>
    </source>
</evidence>
<feature type="compositionally biased region" description="Acidic residues" evidence="1">
    <location>
        <begin position="190"/>
        <end position="202"/>
    </location>
</feature>
<feature type="compositionally biased region" description="Basic residues" evidence="1">
    <location>
        <begin position="169"/>
        <end position="179"/>
    </location>
</feature>
<name>A0AAV3PTR0_LITER</name>
<accession>A0AAV3PTR0</accession>
<sequence length="229" mass="25158">MMVELPVINKGVQKTKCRRLKSQSSVTTMEDETIFSRMPIKSIPPVLVDHAKIVDSGGAAGDDNMLVAEDMVTENVEGPSTEGLGANVGPSVKDAMDGWKDSTSLEGDVLEPSVANPIAEGMDTDIPSVDDFEPATVETTDTAGQEEIETIDLILRPKKKLRKEERAAKRARKVERRARKATEAKTAQENDFEEVMPEETEEVIPPVVQPSVDDEWLTEHEPEGDNEDD</sequence>
<dbReference type="AlphaFoldDB" id="A0AAV3PTR0"/>
<feature type="region of interest" description="Disordered" evidence="1">
    <location>
        <begin position="162"/>
        <end position="229"/>
    </location>
</feature>
<gene>
    <name evidence="2" type="ORF">LIER_11594</name>
</gene>
<keyword evidence="3" id="KW-1185">Reference proteome</keyword>
<comment type="caution">
    <text evidence="2">The sequence shown here is derived from an EMBL/GenBank/DDBJ whole genome shotgun (WGS) entry which is preliminary data.</text>
</comment>
<evidence type="ECO:0000313" key="3">
    <source>
        <dbReference type="Proteomes" id="UP001454036"/>
    </source>
</evidence>